<reference evidence="3" key="1">
    <citation type="submission" date="2023-07" db="EMBL/GenBank/DDBJ databases">
        <title>30 novel species of actinomycetes from the DSMZ collection.</title>
        <authorList>
            <person name="Nouioui I."/>
        </authorList>
    </citation>
    <scope>NUCLEOTIDE SEQUENCE [LARGE SCALE GENOMIC DNA]</scope>
    <source>
        <strain evidence="3">DSM 46792</strain>
    </source>
</reference>
<feature type="domain" description="Mycothiol-dependent maleylpyruvate isomerase metal-binding" evidence="1">
    <location>
        <begin position="27"/>
        <end position="169"/>
    </location>
</feature>
<dbReference type="InterPro" id="IPR017517">
    <property type="entry name" value="Maleyloyr_isom"/>
</dbReference>
<dbReference type="EMBL" id="JAVREI010000006">
    <property type="protein sequence ID" value="MDT0276416.1"/>
    <property type="molecule type" value="Genomic_DNA"/>
</dbReference>
<dbReference type="GO" id="GO:0016853">
    <property type="term" value="F:isomerase activity"/>
    <property type="evidence" value="ECO:0007669"/>
    <property type="project" value="UniProtKB-KW"/>
</dbReference>
<proteinExistence type="predicted"/>
<sequence length="251" mass="27255">MTAPAPALSRPRTAALDRDTAYRLAATEYARIHAVLRDLSADDWNRSTDCPGWDVTAMAAHVLGMAEMAASVREMARQQRLAGKAGGGIDALTDVQVRTHAGLDGPAIVTALETTTPRALRGRRRMSRIAGRVKLPEEQVMADVREYWRIGFLLDVVLTRDVWMHRVDVCRATGHELELTPGHDGVLVADVVAEWAQRHGRPYRLVLTGPAGGRWSSGTGGEELELDAVEFCRVLSGRGSGAGLLGQQVPF</sequence>
<dbReference type="SUPFAM" id="SSF109854">
    <property type="entry name" value="DinB/YfiT-like putative metalloenzymes"/>
    <property type="match status" value="1"/>
</dbReference>
<gene>
    <name evidence="2" type="ORF">RM425_10950</name>
</gene>
<dbReference type="Pfam" id="PF11716">
    <property type="entry name" value="MDMPI_N"/>
    <property type="match status" value="1"/>
</dbReference>
<protein>
    <submittedName>
        <fullName evidence="2">Maleylpyruvate isomerase family mycothiol-dependent enzyme</fullName>
    </submittedName>
</protein>
<dbReference type="InterPro" id="IPR034660">
    <property type="entry name" value="DinB/YfiT-like"/>
</dbReference>
<keyword evidence="3" id="KW-1185">Reference proteome</keyword>
<evidence type="ECO:0000259" key="1">
    <source>
        <dbReference type="Pfam" id="PF11716"/>
    </source>
</evidence>
<dbReference type="NCBIfam" id="TIGR03083">
    <property type="entry name" value="maleylpyruvate isomerase family mycothiol-dependent enzyme"/>
    <property type="match status" value="1"/>
</dbReference>
<comment type="caution">
    <text evidence="2">The sequence shown here is derived from an EMBL/GenBank/DDBJ whole genome shotgun (WGS) entry which is preliminary data.</text>
</comment>
<dbReference type="Gene3D" id="1.20.120.450">
    <property type="entry name" value="dinb family like domain"/>
    <property type="match status" value="1"/>
</dbReference>
<accession>A0ABU2K899</accession>
<organism evidence="2 3">
    <name type="scientific">Blastococcus goldschmidtiae</name>
    <dbReference type="NCBI Taxonomy" id="3075546"/>
    <lineage>
        <taxon>Bacteria</taxon>
        <taxon>Bacillati</taxon>
        <taxon>Actinomycetota</taxon>
        <taxon>Actinomycetes</taxon>
        <taxon>Geodermatophilales</taxon>
        <taxon>Geodermatophilaceae</taxon>
        <taxon>Blastococcus</taxon>
    </lineage>
</organism>
<evidence type="ECO:0000313" key="2">
    <source>
        <dbReference type="EMBL" id="MDT0276416.1"/>
    </source>
</evidence>
<dbReference type="InterPro" id="IPR024344">
    <property type="entry name" value="MDMPI_metal-binding"/>
</dbReference>
<keyword evidence="2" id="KW-0413">Isomerase</keyword>
<name>A0ABU2K899_9ACTN</name>
<dbReference type="Proteomes" id="UP001183222">
    <property type="component" value="Unassembled WGS sequence"/>
</dbReference>
<evidence type="ECO:0000313" key="3">
    <source>
        <dbReference type="Proteomes" id="UP001183222"/>
    </source>
</evidence>
<dbReference type="RefSeq" id="WP_311345234.1">
    <property type="nucleotide sequence ID" value="NZ_JAVREI010000006.1"/>
</dbReference>